<comment type="cofactor">
    <cofactor evidence="18 19">
        <name>Zn(2+)</name>
        <dbReference type="ChEBI" id="CHEBI:29105"/>
    </cofactor>
    <text evidence="18 19">Binds 2 Zn(2+) ions per subunit that likely form a catalytic dimetal center.</text>
</comment>
<comment type="cofactor">
    <cofactor evidence="20">
        <name>Fe cation</name>
        <dbReference type="ChEBI" id="CHEBI:24875"/>
    </cofactor>
</comment>
<dbReference type="Proteomes" id="UP001212152">
    <property type="component" value="Unassembled WGS sequence"/>
</dbReference>
<evidence type="ECO:0000256" key="20">
    <source>
        <dbReference type="PIRSR" id="PIRSR005149-50"/>
    </source>
</evidence>
<keyword evidence="10 18" id="KW-0276">Fatty acid metabolism</keyword>
<feature type="binding site" evidence="19">
    <location>
        <position position="265"/>
    </location>
    <ligand>
        <name>Zn(2+)</name>
        <dbReference type="ChEBI" id="CHEBI:29105"/>
        <label>1</label>
    </ligand>
</feature>
<evidence type="ECO:0000256" key="15">
    <source>
        <dbReference type="ARBA" id="ARBA00023098"/>
    </source>
</evidence>
<dbReference type="SUPFAM" id="SSF55856">
    <property type="entry name" value="Cytochrome b5-like heme/steroid binding domain"/>
    <property type="match status" value="1"/>
</dbReference>
<evidence type="ECO:0000256" key="2">
    <source>
        <dbReference type="ARBA" id="ARBA00004991"/>
    </source>
</evidence>
<evidence type="ECO:0000256" key="19">
    <source>
        <dbReference type="PIRSR" id="PIRSR005149-1"/>
    </source>
</evidence>
<dbReference type="InterPro" id="IPR001199">
    <property type="entry name" value="Cyt_B5-like_heme/steroid-bd"/>
</dbReference>
<feature type="binding site" evidence="19">
    <location>
        <position position="242"/>
    </location>
    <ligand>
        <name>Zn(2+)</name>
        <dbReference type="ChEBI" id="CHEBI:29105"/>
        <label>1</label>
    </ligand>
</feature>
<evidence type="ECO:0000256" key="14">
    <source>
        <dbReference type="ARBA" id="ARBA00023004"/>
    </source>
</evidence>
<feature type="binding site" evidence="19">
    <location>
        <position position="237"/>
    </location>
    <ligand>
        <name>Zn(2+)</name>
        <dbReference type="ChEBI" id="CHEBI:29105"/>
        <label>1</label>
    </ligand>
</feature>
<dbReference type="Pfam" id="PF00173">
    <property type="entry name" value="Cyt-b5"/>
    <property type="match status" value="1"/>
</dbReference>
<evidence type="ECO:0000259" key="23">
    <source>
        <dbReference type="PROSITE" id="PS50255"/>
    </source>
</evidence>
<feature type="binding site" evidence="19">
    <location>
        <position position="339"/>
    </location>
    <ligand>
        <name>Zn(2+)</name>
        <dbReference type="ChEBI" id="CHEBI:29105"/>
        <label>1</label>
    </ligand>
</feature>
<keyword evidence="25" id="KW-1185">Reference proteome</keyword>
<keyword evidence="9 18" id="KW-0256">Endoplasmic reticulum</keyword>
<dbReference type="FunFam" id="3.10.120.10:FF:000002">
    <property type="entry name" value="Cytochrome b5 type B"/>
    <property type="match status" value="1"/>
</dbReference>
<evidence type="ECO:0000256" key="3">
    <source>
        <dbReference type="ARBA" id="ARBA00005189"/>
    </source>
</evidence>
<evidence type="ECO:0000256" key="9">
    <source>
        <dbReference type="ARBA" id="ARBA00022824"/>
    </source>
</evidence>
<evidence type="ECO:0000256" key="4">
    <source>
        <dbReference type="ARBA" id="ARBA00005747"/>
    </source>
</evidence>
<dbReference type="SMART" id="SM01117">
    <property type="entry name" value="Cyt-b5"/>
    <property type="match status" value="1"/>
</dbReference>
<gene>
    <name evidence="24" type="primary">SCS7</name>
    <name evidence="24" type="ORF">HDU87_006521</name>
</gene>
<evidence type="ECO:0000256" key="11">
    <source>
        <dbReference type="ARBA" id="ARBA00022833"/>
    </source>
</evidence>
<feature type="binding site" description="axial binding residue" evidence="20">
    <location>
        <position position="50"/>
    </location>
    <ligand>
        <name>heme</name>
        <dbReference type="ChEBI" id="CHEBI:30413"/>
    </ligand>
    <ligandPart>
        <name>Fe</name>
        <dbReference type="ChEBI" id="CHEBI:18248"/>
    </ligandPart>
</feature>
<dbReference type="InterPro" id="IPR006694">
    <property type="entry name" value="Fatty_acid_hydroxylase"/>
</dbReference>
<dbReference type="InterPro" id="IPR018506">
    <property type="entry name" value="Cyt_B5_heme-BS"/>
</dbReference>
<feature type="binding site" evidence="19">
    <location>
        <position position="342"/>
    </location>
    <ligand>
        <name>Zn(2+)</name>
        <dbReference type="ChEBI" id="CHEBI:29105"/>
        <label>1</label>
    </ligand>
</feature>
<dbReference type="PIRSF" id="PIRSF005149">
    <property type="entry name" value="IPC-B_HD"/>
    <property type="match status" value="1"/>
</dbReference>
<proteinExistence type="inferred from homology"/>
<evidence type="ECO:0000256" key="16">
    <source>
        <dbReference type="ARBA" id="ARBA00023136"/>
    </source>
</evidence>
<evidence type="ECO:0000256" key="1">
    <source>
        <dbReference type="ARBA" id="ARBA00004477"/>
    </source>
</evidence>
<keyword evidence="13 18" id="KW-0560">Oxidoreductase</keyword>
<feature type="binding site" description="axial binding residue" evidence="20">
    <location>
        <position position="77"/>
    </location>
    <ligand>
        <name>heme</name>
        <dbReference type="ChEBI" id="CHEBI:30413"/>
    </ligand>
    <ligandPart>
        <name>Fe</name>
        <dbReference type="ChEBI" id="CHEBI:18248"/>
    </ligandPart>
</feature>
<dbReference type="InterPro" id="IPR036400">
    <property type="entry name" value="Cyt_B5-like_heme/steroid_sf"/>
</dbReference>
<evidence type="ECO:0000313" key="24">
    <source>
        <dbReference type="EMBL" id="KAJ3174987.1"/>
    </source>
</evidence>
<dbReference type="PROSITE" id="PS50255">
    <property type="entry name" value="CYTOCHROME_B5_2"/>
    <property type="match status" value="1"/>
</dbReference>
<keyword evidence="12 22" id="KW-1133">Transmembrane helix</keyword>
<feature type="binding site" evidence="19">
    <location>
        <position position="261"/>
    </location>
    <ligand>
        <name>Zn(2+)</name>
        <dbReference type="ChEBI" id="CHEBI:29105"/>
        <label>1</label>
    </ligand>
</feature>
<feature type="transmembrane region" description="Helical" evidence="22">
    <location>
        <begin position="181"/>
        <end position="201"/>
    </location>
</feature>
<feature type="compositionally biased region" description="Low complexity" evidence="21">
    <location>
        <begin position="107"/>
        <end position="118"/>
    </location>
</feature>
<keyword evidence="17 18" id="KW-0275">Fatty acid biosynthesis</keyword>
<dbReference type="PROSITE" id="PS00191">
    <property type="entry name" value="CYTOCHROME_B5_1"/>
    <property type="match status" value="1"/>
</dbReference>
<evidence type="ECO:0000256" key="18">
    <source>
        <dbReference type="PIRNR" id="PIRNR005149"/>
    </source>
</evidence>
<comment type="pathway">
    <text evidence="2">Sphingolipid metabolism.</text>
</comment>
<feature type="transmembrane region" description="Helical" evidence="22">
    <location>
        <begin position="302"/>
        <end position="322"/>
    </location>
</feature>
<dbReference type="InterPro" id="IPR014430">
    <property type="entry name" value="Scs7"/>
</dbReference>
<dbReference type="GO" id="GO:0005789">
    <property type="term" value="C:endoplasmic reticulum membrane"/>
    <property type="evidence" value="ECO:0007669"/>
    <property type="project" value="UniProtKB-SubCell"/>
</dbReference>
<feature type="domain" description="Cytochrome b5 heme-binding" evidence="23">
    <location>
        <begin position="15"/>
        <end position="94"/>
    </location>
</feature>
<organism evidence="24 25">
    <name type="scientific">Geranomyces variabilis</name>
    <dbReference type="NCBI Taxonomy" id="109894"/>
    <lineage>
        <taxon>Eukaryota</taxon>
        <taxon>Fungi</taxon>
        <taxon>Fungi incertae sedis</taxon>
        <taxon>Chytridiomycota</taxon>
        <taxon>Chytridiomycota incertae sedis</taxon>
        <taxon>Chytridiomycetes</taxon>
        <taxon>Spizellomycetales</taxon>
        <taxon>Powellomycetaceae</taxon>
        <taxon>Geranomyces</taxon>
    </lineage>
</organism>
<comment type="similarity">
    <text evidence="4 18">Belongs to the sterol desaturase family. SCS7 subfamily.</text>
</comment>
<feature type="binding site" evidence="19">
    <location>
        <position position="343"/>
    </location>
    <ligand>
        <name>Zn(2+)</name>
        <dbReference type="ChEBI" id="CHEBI:29105"/>
        <label>1</label>
    </ligand>
</feature>
<accession>A0AAD5TGB8</accession>
<evidence type="ECO:0000256" key="10">
    <source>
        <dbReference type="ARBA" id="ARBA00022832"/>
    </source>
</evidence>
<feature type="binding site" evidence="19">
    <location>
        <position position="319"/>
    </location>
    <ligand>
        <name>Zn(2+)</name>
        <dbReference type="ChEBI" id="CHEBI:29105"/>
        <label>1</label>
    </ligand>
</feature>
<comment type="pathway">
    <text evidence="3">Lipid metabolism.</text>
</comment>
<comment type="function">
    <text evidence="18">Ceramide hydroxylase involved in the hydroxylation of sphingolipid-associated very long chain fatty acids. Postulated to hydroxylate the very long chain fatty acid of dihydroceramides and phytoceramides at C-2.</text>
</comment>
<dbReference type="GO" id="GO:0020037">
    <property type="term" value="F:heme binding"/>
    <property type="evidence" value="ECO:0007669"/>
    <property type="project" value="InterPro"/>
</dbReference>
<keyword evidence="15 18" id="KW-0443">Lipid metabolism</keyword>
<evidence type="ECO:0000256" key="7">
    <source>
        <dbReference type="ARBA" id="ARBA00022692"/>
    </source>
</evidence>
<feature type="transmembrane region" description="Helical" evidence="22">
    <location>
        <begin position="213"/>
        <end position="232"/>
    </location>
</feature>
<feature type="region of interest" description="Disordered" evidence="21">
    <location>
        <begin position="95"/>
        <end position="131"/>
    </location>
</feature>
<evidence type="ECO:0000256" key="21">
    <source>
        <dbReference type="SAM" id="MobiDB-lite"/>
    </source>
</evidence>
<evidence type="ECO:0000256" key="22">
    <source>
        <dbReference type="SAM" id="Phobius"/>
    </source>
</evidence>
<dbReference type="EC" id="1.-.-.-" evidence="18"/>
<keyword evidence="16 18" id="KW-0472">Membrane</keyword>
<comment type="caution">
    <text evidence="24">The sequence shown here is derived from an EMBL/GenBank/DDBJ whole genome shotgun (WGS) entry which is preliminary data.</text>
</comment>
<sequence>MMGLPPATATTTQQLPVLSRAQVAQHNTAKSVWLIVRNKVYDVSQFMFDHPGGEELLLQYGGQDVTAVMQDELEHLHSDSAYDMLDEYCVGVLSPSDNGNDDKKHSTLSSASSTSSPTKQNGAPTSVTNGSSNLAVKRPFIDYTKPMLIQMLRSDYSKAYYLEQVHIPRHTHGSAPLFGPWYLEMLSLTPWWVIPIVWIPLWSLSIYIAANRIGITAVAQLMPLGVLLWSFIEYTLHRFVFHVEEILPDHRVALSLHFVLHGIHHFLPMDRMRLVMPPALSIALAYGLWCFFSMFLPLNLCFGLATGVIPGYFGYDLIHYYLHHGRPFAEHLREMKSYHLDHHYKDANLGYGITSKLWDRVFGTVLW</sequence>
<dbReference type="PRINTS" id="PR00363">
    <property type="entry name" value="CYTOCHROMEB5"/>
</dbReference>
<evidence type="ECO:0000256" key="12">
    <source>
        <dbReference type="ARBA" id="ARBA00022989"/>
    </source>
</evidence>
<feature type="binding site" evidence="19">
    <location>
        <position position="264"/>
    </location>
    <ligand>
        <name>Zn(2+)</name>
        <dbReference type="ChEBI" id="CHEBI:29105"/>
        <label>1</label>
    </ligand>
</feature>
<dbReference type="Pfam" id="PF04116">
    <property type="entry name" value="FA_hydroxylase"/>
    <property type="match status" value="1"/>
</dbReference>
<keyword evidence="7 22" id="KW-0812">Transmembrane</keyword>
<evidence type="ECO:0000256" key="6">
    <source>
        <dbReference type="ARBA" id="ARBA00022617"/>
    </source>
</evidence>
<evidence type="ECO:0000256" key="17">
    <source>
        <dbReference type="ARBA" id="ARBA00023160"/>
    </source>
</evidence>
<evidence type="ECO:0000313" key="25">
    <source>
        <dbReference type="Proteomes" id="UP001212152"/>
    </source>
</evidence>
<evidence type="ECO:0000256" key="8">
    <source>
        <dbReference type="ARBA" id="ARBA00022723"/>
    </source>
</evidence>
<name>A0AAD5TGB8_9FUNG</name>
<keyword evidence="8 18" id="KW-0479">Metal-binding</keyword>
<keyword evidence="11 19" id="KW-0862">Zinc</keyword>
<evidence type="ECO:0000256" key="13">
    <source>
        <dbReference type="ARBA" id="ARBA00023002"/>
    </source>
</evidence>
<keyword evidence="14 18" id="KW-0408">Iron</keyword>
<keyword evidence="5 18" id="KW-0444">Lipid biosynthesis</keyword>
<dbReference type="GO" id="GO:0005506">
    <property type="term" value="F:iron ion binding"/>
    <property type="evidence" value="ECO:0007669"/>
    <property type="project" value="UniProtKB-UniRule"/>
</dbReference>
<dbReference type="Gene3D" id="3.10.120.10">
    <property type="entry name" value="Cytochrome b5-like heme/steroid binding domain"/>
    <property type="match status" value="1"/>
</dbReference>
<keyword evidence="6 20" id="KW-0349">Heme</keyword>
<reference evidence="24" key="1">
    <citation type="submission" date="2020-05" db="EMBL/GenBank/DDBJ databases">
        <title>Phylogenomic resolution of chytrid fungi.</title>
        <authorList>
            <person name="Stajich J.E."/>
            <person name="Amses K."/>
            <person name="Simmons R."/>
            <person name="Seto K."/>
            <person name="Myers J."/>
            <person name="Bonds A."/>
            <person name="Quandt C.A."/>
            <person name="Barry K."/>
            <person name="Liu P."/>
            <person name="Grigoriev I."/>
            <person name="Longcore J.E."/>
            <person name="James T.Y."/>
        </authorList>
    </citation>
    <scope>NUCLEOTIDE SEQUENCE</scope>
    <source>
        <strain evidence="24">JEL0379</strain>
    </source>
</reference>
<dbReference type="GO" id="GO:0080132">
    <property type="term" value="F:fatty acid 2-hydroxylase activity"/>
    <property type="evidence" value="ECO:0007669"/>
    <property type="project" value="InterPro"/>
</dbReference>
<dbReference type="PANTHER" id="PTHR12863:SF1">
    <property type="entry name" value="FATTY ACID 2-HYDROXYLASE"/>
    <property type="match status" value="1"/>
</dbReference>
<evidence type="ECO:0000256" key="5">
    <source>
        <dbReference type="ARBA" id="ARBA00022516"/>
    </source>
</evidence>
<dbReference type="GO" id="GO:0006633">
    <property type="term" value="P:fatty acid biosynthetic process"/>
    <property type="evidence" value="ECO:0007669"/>
    <property type="project" value="UniProtKB-KW"/>
</dbReference>
<comment type="subcellular location">
    <subcellularLocation>
        <location evidence="1">Endoplasmic reticulum membrane</location>
        <topology evidence="1">Multi-pass membrane protein</topology>
    </subcellularLocation>
</comment>
<feature type="compositionally biased region" description="Polar residues" evidence="21">
    <location>
        <begin position="119"/>
        <end position="131"/>
    </location>
</feature>
<feature type="transmembrane region" description="Helical" evidence="22">
    <location>
        <begin position="274"/>
        <end position="296"/>
    </location>
</feature>
<dbReference type="AlphaFoldDB" id="A0AAD5TGB8"/>
<protein>
    <recommendedName>
        <fullName evidence="18">Ceramide very long chain fatty acid hydroxylase</fullName>
        <ecNumber evidence="18">1.-.-.-</ecNumber>
    </recommendedName>
</protein>
<dbReference type="PANTHER" id="PTHR12863">
    <property type="entry name" value="FATTY ACID HYDROXYLASE"/>
    <property type="match status" value="1"/>
</dbReference>
<dbReference type="EMBL" id="JADGJQ010000057">
    <property type="protein sequence ID" value="KAJ3174987.1"/>
    <property type="molecule type" value="Genomic_DNA"/>
</dbReference>
<feature type="binding site" evidence="19">
    <location>
        <position position="323"/>
    </location>
    <ligand>
        <name>Zn(2+)</name>
        <dbReference type="ChEBI" id="CHEBI:29105"/>
        <label>1</label>
    </ligand>
</feature>